<dbReference type="Proteomes" id="UP000799640">
    <property type="component" value="Unassembled WGS sequence"/>
</dbReference>
<accession>A0A6G1I0P0</accession>
<sequence>MAPRSGVLIPLYIYPVRGAWDPLYAVIQSHPSLDFTIVINPASGPGAAPLPDANYTREIPRLNSYSNVRTVGYVAIDYGRRSIDAAYSDIAQYATWSQKNPKLAMQGIFLDESPQLADDHNTTFLADVKSRIRSTNGLASGSIGMFMNPGSIPESRILGTTDRTVVFEEQYQTYINRQAAKSLAALPDREMLVCLMHSIPSSMEMPQLKTLVAELRELAGSLFLTDLSENYYNRFSPRFKDFIDAMI</sequence>
<organism evidence="1 2">
    <name type="scientific">Trichodelitschia bisporula</name>
    <dbReference type="NCBI Taxonomy" id="703511"/>
    <lineage>
        <taxon>Eukaryota</taxon>
        <taxon>Fungi</taxon>
        <taxon>Dikarya</taxon>
        <taxon>Ascomycota</taxon>
        <taxon>Pezizomycotina</taxon>
        <taxon>Dothideomycetes</taxon>
        <taxon>Dothideomycetes incertae sedis</taxon>
        <taxon>Phaeotrichales</taxon>
        <taxon>Phaeotrichaceae</taxon>
        <taxon>Trichodelitschia</taxon>
    </lineage>
</organism>
<dbReference type="Pfam" id="PF12138">
    <property type="entry name" value="Spherulin4"/>
    <property type="match status" value="1"/>
</dbReference>
<keyword evidence="2" id="KW-1185">Reference proteome</keyword>
<protein>
    <submittedName>
        <fullName evidence="1">Cell surface spherulin 4-like protein</fullName>
    </submittedName>
</protein>
<dbReference type="EMBL" id="ML996692">
    <property type="protein sequence ID" value="KAF2401639.1"/>
    <property type="molecule type" value="Genomic_DNA"/>
</dbReference>
<dbReference type="PANTHER" id="PTHR35040">
    <property type="match status" value="1"/>
</dbReference>
<reference evidence="1" key="1">
    <citation type="journal article" date="2020" name="Stud. Mycol.">
        <title>101 Dothideomycetes genomes: a test case for predicting lifestyles and emergence of pathogens.</title>
        <authorList>
            <person name="Haridas S."/>
            <person name="Albert R."/>
            <person name="Binder M."/>
            <person name="Bloem J."/>
            <person name="Labutti K."/>
            <person name="Salamov A."/>
            <person name="Andreopoulos B."/>
            <person name="Baker S."/>
            <person name="Barry K."/>
            <person name="Bills G."/>
            <person name="Bluhm B."/>
            <person name="Cannon C."/>
            <person name="Castanera R."/>
            <person name="Culley D."/>
            <person name="Daum C."/>
            <person name="Ezra D."/>
            <person name="Gonzalez J."/>
            <person name="Henrissat B."/>
            <person name="Kuo A."/>
            <person name="Liang C."/>
            <person name="Lipzen A."/>
            <person name="Lutzoni F."/>
            <person name="Magnuson J."/>
            <person name="Mondo S."/>
            <person name="Nolan M."/>
            <person name="Ohm R."/>
            <person name="Pangilinan J."/>
            <person name="Park H.-J."/>
            <person name="Ramirez L."/>
            <person name="Alfaro M."/>
            <person name="Sun H."/>
            <person name="Tritt A."/>
            <person name="Yoshinaga Y."/>
            <person name="Zwiers L.-H."/>
            <person name="Turgeon B."/>
            <person name="Goodwin S."/>
            <person name="Spatafora J."/>
            <person name="Crous P."/>
            <person name="Grigoriev I."/>
        </authorList>
    </citation>
    <scope>NUCLEOTIDE SEQUENCE</scope>
    <source>
        <strain evidence="1">CBS 262.69</strain>
    </source>
</reference>
<dbReference type="AlphaFoldDB" id="A0A6G1I0P0"/>
<evidence type="ECO:0000313" key="1">
    <source>
        <dbReference type="EMBL" id="KAF2401639.1"/>
    </source>
</evidence>
<dbReference type="OrthoDB" id="5342184at2759"/>
<proteinExistence type="predicted"/>
<dbReference type="PANTHER" id="PTHR35040:SF9">
    <property type="entry name" value="4-LIKE CELL SURFACE PROTEIN, PUTATIVE (AFU_ORTHOLOGUE AFUA_4G14080)-RELATED"/>
    <property type="match status" value="1"/>
</dbReference>
<evidence type="ECO:0000313" key="2">
    <source>
        <dbReference type="Proteomes" id="UP000799640"/>
    </source>
</evidence>
<gene>
    <name evidence="1" type="ORF">EJ06DRAFT_474924</name>
</gene>
<name>A0A6G1I0P0_9PEZI</name>
<dbReference type="InterPro" id="IPR021986">
    <property type="entry name" value="Spherulin4"/>
</dbReference>